<name>A0A2C9UKM2_MANES</name>
<protein>
    <submittedName>
        <fullName evidence="1">Uncharacterized protein</fullName>
    </submittedName>
</protein>
<organism evidence="1">
    <name type="scientific">Manihot esculenta</name>
    <name type="common">Cassava</name>
    <name type="synonym">Jatropha manihot</name>
    <dbReference type="NCBI Taxonomy" id="3983"/>
    <lineage>
        <taxon>Eukaryota</taxon>
        <taxon>Viridiplantae</taxon>
        <taxon>Streptophyta</taxon>
        <taxon>Embryophyta</taxon>
        <taxon>Tracheophyta</taxon>
        <taxon>Spermatophyta</taxon>
        <taxon>Magnoliopsida</taxon>
        <taxon>eudicotyledons</taxon>
        <taxon>Gunneridae</taxon>
        <taxon>Pentapetalae</taxon>
        <taxon>rosids</taxon>
        <taxon>fabids</taxon>
        <taxon>Malpighiales</taxon>
        <taxon>Euphorbiaceae</taxon>
        <taxon>Crotonoideae</taxon>
        <taxon>Manihoteae</taxon>
        <taxon>Manihot</taxon>
    </lineage>
</organism>
<evidence type="ECO:0000313" key="1">
    <source>
        <dbReference type="EMBL" id="OAY30636.1"/>
    </source>
</evidence>
<proteinExistence type="predicted"/>
<dbReference type="AlphaFoldDB" id="A0A2C9UKM2"/>
<sequence>MKSLGCDKLKCRHLAAQNAFGKKKEPRYLNLARLYLAETI</sequence>
<gene>
    <name evidence="1" type="ORF">MANES_14G046900</name>
</gene>
<accession>A0A2C9UKM2</accession>
<dbReference type="EMBL" id="CM004400">
    <property type="protein sequence ID" value="OAY30636.1"/>
    <property type="molecule type" value="Genomic_DNA"/>
</dbReference>
<reference evidence="1" key="1">
    <citation type="submission" date="2016-02" db="EMBL/GenBank/DDBJ databases">
        <title>WGS assembly of Manihot esculenta.</title>
        <authorList>
            <person name="Bredeson J.V."/>
            <person name="Prochnik S.E."/>
            <person name="Lyons J.B."/>
            <person name="Schmutz J."/>
            <person name="Grimwood J."/>
            <person name="Vrebalov J."/>
            <person name="Bart R.S."/>
            <person name="Amuge T."/>
            <person name="Ferguson M.E."/>
            <person name="Green R."/>
            <person name="Putnam N."/>
            <person name="Stites J."/>
            <person name="Rounsley S."/>
            <person name="Rokhsar D.S."/>
        </authorList>
    </citation>
    <scope>NUCLEOTIDE SEQUENCE [LARGE SCALE GENOMIC DNA]</scope>
    <source>
        <tissue evidence="1">Leaf</tissue>
    </source>
</reference>